<evidence type="ECO:0000256" key="5">
    <source>
        <dbReference type="SAM" id="Phobius"/>
    </source>
</evidence>
<dbReference type="RefSeq" id="WP_080049644.1">
    <property type="nucleotide sequence ID" value="NZ_CP020100.1"/>
</dbReference>
<feature type="transmembrane region" description="Helical" evidence="5">
    <location>
        <begin position="12"/>
        <end position="30"/>
    </location>
</feature>
<dbReference type="PANTHER" id="PTHR30093:SF34">
    <property type="entry name" value="PREPILIN PEPTIDASE-DEPENDENT PROTEIN D"/>
    <property type="match status" value="1"/>
</dbReference>
<dbReference type="NCBIfam" id="TIGR02532">
    <property type="entry name" value="IV_pilin_GFxxxE"/>
    <property type="match status" value="1"/>
</dbReference>
<protein>
    <recommendedName>
        <fullName evidence="3">Pilin</fullName>
    </recommendedName>
</protein>
<keyword evidence="2" id="KW-0488">Methylation</keyword>
<dbReference type="InterPro" id="IPR045584">
    <property type="entry name" value="Pilin-like"/>
</dbReference>
<dbReference type="SUPFAM" id="SSF54523">
    <property type="entry name" value="Pili subunits"/>
    <property type="match status" value="1"/>
</dbReference>
<dbReference type="Pfam" id="PF07963">
    <property type="entry name" value="N_methyl"/>
    <property type="match status" value="1"/>
</dbReference>
<reference evidence="6 7" key="1">
    <citation type="submission" date="2017-03" db="EMBL/GenBank/DDBJ databases">
        <title>Complete genome sequence of the novel DNRA strain Pseudomonas sp. S-6-2 isolated from Chinese polluted river sediment. Journal of Biotechnology.</title>
        <authorList>
            <person name="Li J."/>
            <person name="Xiang F."/>
            <person name="Wang L."/>
            <person name="Xi L."/>
            <person name="Liu J."/>
        </authorList>
    </citation>
    <scope>NUCLEOTIDE SEQUENCE [LARGE SCALE GENOMIC DNA]</scope>
    <source>
        <strain evidence="6 7">S-6-2</strain>
    </source>
</reference>
<dbReference type="PANTHER" id="PTHR30093">
    <property type="entry name" value="GENERAL SECRETION PATHWAY PROTEIN G"/>
    <property type="match status" value="1"/>
</dbReference>
<dbReference type="InterPro" id="IPR012902">
    <property type="entry name" value="N_methyl_site"/>
</dbReference>
<evidence type="ECO:0000256" key="2">
    <source>
        <dbReference type="ARBA" id="ARBA00022481"/>
    </source>
</evidence>
<dbReference type="AlphaFoldDB" id="A0A1V0B4H1"/>
<organism evidence="6 7">
    <name type="scientific">Halopseudomonas phragmitis</name>
    <dbReference type="NCBI Taxonomy" id="1931241"/>
    <lineage>
        <taxon>Bacteria</taxon>
        <taxon>Pseudomonadati</taxon>
        <taxon>Pseudomonadota</taxon>
        <taxon>Gammaproteobacteria</taxon>
        <taxon>Pseudomonadales</taxon>
        <taxon>Pseudomonadaceae</taxon>
        <taxon>Halopseudomonas</taxon>
    </lineage>
</organism>
<accession>A0A1V0B4H1</accession>
<dbReference type="KEGG" id="ppha:BVH74_08525"/>
<dbReference type="EMBL" id="CP020100">
    <property type="protein sequence ID" value="AQZ94791.1"/>
    <property type="molecule type" value="Genomic_DNA"/>
</dbReference>
<keyword evidence="7" id="KW-1185">Reference proteome</keyword>
<name>A0A1V0B4H1_9GAMM</name>
<comment type="similarity">
    <text evidence="1 4">Belongs to the N-Me-Phe pilin family.</text>
</comment>
<keyword evidence="5" id="KW-0472">Membrane</keyword>
<dbReference type="GO" id="GO:0009289">
    <property type="term" value="C:pilus"/>
    <property type="evidence" value="ECO:0007669"/>
    <property type="project" value="InterPro"/>
</dbReference>
<dbReference type="PROSITE" id="PS00409">
    <property type="entry name" value="PROKAR_NTER_METHYL"/>
    <property type="match status" value="1"/>
</dbReference>
<evidence type="ECO:0000313" key="6">
    <source>
        <dbReference type="EMBL" id="AQZ94791.1"/>
    </source>
</evidence>
<keyword evidence="5" id="KW-1133">Transmembrane helix</keyword>
<dbReference type="STRING" id="1931241.BVH74_08525"/>
<sequence length="143" mass="14888">MKAQKGFTLIELMIVVAIIGILAAIALPAYQDYTGRAQASEALSATAGLRADIAVYLSEEGALPGPGDSTTLDDAIADLEGKYFNAGSVSLLADGVLQVDFDSGVHSGNNMTLTPIESGAGNQIARWECDDLDPKFLPSACRP</sequence>
<dbReference type="Gene3D" id="3.30.700.10">
    <property type="entry name" value="Glycoprotein, Type 4 Pilin"/>
    <property type="match status" value="1"/>
</dbReference>
<proteinExistence type="inferred from homology"/>
<evidence type="ECO:0000313" key="7">
    <source>
        <dbReference type="Proteomes" id="UP000243488"/>
    </source>
</evidence>
<dbReference type="GO" id="GO:0007155">
    <property type="term" value="P:cell adhesion"/>
    <property type="evidence" value="ECO:0007669"/>
    <property type="project" value="InterPro"/>
</dbReference>
<evidence type="ECO:0000256" key="1">
    <source>
        <dbReference type="ARBA" id="ARBA00005233"/>
    </source>
</evidence>
<evidence type="ECO:0000256" key="4">
    <source>
        <dbReference type="RuleBase" id="RU000389"/>
    </source>
</evidence>
<dbReference type="Proteomes" id="UP000243488">
    <property type="component" value="Chromosome"/>
</dbReference>
<evidence type="ECO:0000256" key="3">
    <source>
        <dbReference type="ARBA" id="ARBA00029638"/>
    </source>
</evidence>
<keyword evidence="4" id="KW-0281">Fimbrium</keyword>
<dbReference type="Pfam" id="PF00114">
    <property type="entry name" value="Pilin"/>
    <property type="match status" value="1"/>
</dbReference>
<gene>
    <name evidence="6" type="ORF">BVH74_08525</name>
</gene>
<dbReference type="InterPro" id="IPR001082">
    <property type="entry name" value="Pilin"/>
</dbReference>
<keyword evidence="5" id="KW-0812">Transmembrane</keyword>